<name>A0A428RCS9_9HYPO</name>
<keyword evidence="3" id="KW-0862">Zinc</keyword>
<comment type="caution">
    <text evidence="6">The sequence shown here is derived from an EMBL/GenBank/DDBJ whole genome shotgun (WGS) entry which is preliminary data.</text>
</comment>
<organism evidence="6 7">
    <name type="scientific">Fusarium floridanum</name>
    <dbReference type="NCBI Taxonomy" id="1325733"/>
    <lineage>
        <taxon>Eukaryota</taxon>
        <taxon>Fungi</taxon>
        <taxon>Dikarya</taxon>
        <taxon>Ascomycota</taxon>
        <taxon>Pezizomycotina</taxon>
        <taxon>Sordariomycetes</taxon>
        <taxon>Hypocreomycetidae</taxon>
        <taxon>Hypocreales</taxon>
        <taxon>Nectriaceae</taxon>
        <taxon>Fusarium</taxon>
        <taxon>Fusarium solani species complex</taxon>
    </lineage>
</organism>
<evidence type="ECO:0000313" key="6">
    <source>
        <dbReference type="EMBL" id="RSL75325.1"/>
    </source>
</evidence>
<protein>
    <recommendedName>
        <fullName evidence="5">RING-type domain-containing protein</fullName>
    </recommendedName>
</protein>
<evidence type="ECO:0000256" key="3">
    <source>
        <dbReference type="ARBA" id="ARBA00022833"/>
    </source>
</evidence>
<evidence type="ECO:0000256" key="4">
    <source>
        <dbReference type="PROSITE-ProRule" id="PRU00175"/>
    </source>
</evidence>
<dbReference type="PROSITE" id="PS50089">
    <property type="entry name" value="ZF_RING_2"/>
    <property type="match status" value="1"/>
</dbReference>
<evidence type="ECO:0000259" key="5">
    <source>
        <dbReference type="PROSITE" id="PS50089"/>
    </source>
</evidence>
<sequence>MSQEPPKICFDSTAIAKGPYSEIHGIRDHRATILPCGHIFGDRCIAQYLNGCEGEGLDPTCPACRTKLEHEKCVHACLGMPVPSRQTLICTVPPTLSEGGKITGLCCVCDLKDVVKFLLEEALLEAILPVNRSICVRADLSGDPVWFKPHDKGGDEEPDVEEVFDKSWELQQFIDMSVRRLKAKHLRKWSTGNLTGLKLEAHVYKYEEQEED</sequence>
<dbReference type="GO" id="GO:0008270">
    <property type="term" value="F:zinc ion binding"/>
    <property type="evidence" value="ECO:0007669"/>
    <property type="project" value="UniProtKB-KW"/>
</dbReference>
<dbReference type="EMBL" id="NKCL01000356">
    <property type="protein sequence ID" value="RSL75325.1"/>
    <property type="molecule type" value="Genomic_DNA"/>
</dbReference>
<feature type="domain" description="RING-type" evidence="5">
    <location>
        <begin position="8"/>
        <end position="65"/>
    </location>
</feature>
<keyword evidence="1" id="KW-0479">Metal-binding</keyword>
<keyword evidence="2 4" id="KW-0863">Zinc-finger</keyword>
<dbReference type="Pfam" id="PF00097">
    <property type="entry name" value="zf-C3HC4"/>
    <property type="match status" value="1"/>
</dbReference>
<dbReference type="Proteomes" id="UP000287972">
    <property type="component" value="Unassembled WGS sequence"/>
</dbReference>
<accession>A0A428RCS9</accession>
<dbReference type="InterPro" id="IPR013083">
    <property type="entry name" value="Znf_RING/FYVE/PHD"/>
</dbReference>
<proteinExistence type="predicted"/>
<dbReference type="Gene3D" id="3.30.40.10">
    <property type="entry name" value="Zinc/RING finger domain, C3HC4 (zinc finger)"/>
    <property type="match status" value="1"/>
</dbReference>
<dbReference type="AlphaFoldDB" id="A0A428RCS9"/>
<gene>
    <name evidence="6" type="ORF">CEP51_010973</name>
</gene>
<evidence type="ECO:0000313" key="7">
    <source>
        <dbReference type="Proteomes" id="UP000287972"/>
    </source>
</evidence>
<evidence type="ECO:0000256" key="1">
    <source>
        <dbReference type="ARBA" id="ARBA00022723"/>
    </source>
</evidence>
<dbReference type="InterPro" id="IPR018957">
    <property type="entry name" value="Znf_C3HC4_RING-type"/>
</dbReference>
<dbReference type="SUPFAM" id="SSF57850">
    <property type="entry name" value="RING/U-box"/>
    <property type="match status" value="1"/>
</dbReference>
<reference evidence="6 7" key="1">
    <citation type="submission" date="2017-06" db="EMBL/GenBank/DDBJ databases">
        <title>Comparative genomic analysis of Ambrosia Fusariam Clade fungi.</title>
        <authorList>
            <person name="Stajich J.E."/>
            <person name="Carrillo J."/>
            <person name="Kijimoto T."/>
            <person name="Eskalen A."/>
            <person name="O'Donnell K."/>
            <person name="Kasson M."/>
        </authorList>
    </citation>
    <scope>NUCLEOTIDE SEQUENCE [LARGE SCALE GENOMIC DNA]</scope>
    <source>
        <strain evidence="6 7">NRRL62606</strain>
    </source>
</reference>
<dbReference type="InterPro" id="IPR001841">
    <property type="entry name" value="Znf_RING"/>
</dbReference>
<evidence type="ECO:0000256" key="2">
    <source>
        <dbReference type="ARBA" id="ARBA00022771"/>
    </source>
</evidence>
<keyword evidence="7" id="KW-1185">Reference proteome</keyword>